<evidence type="ECO:0000256" key="5">
    <source>
        <dbReference type="SAM" id="Phobius"/>
    </source>
</evidence>
<feature type="transmembrane region" description="Helical" evidence="5">
    <location>
        <begin position="357"/>
        <end position="377"/>
    </location>
</feature>
<gene>
    <name evidence="6" type="ORF">OMW55_05310</name>
</gene>
<feature type="transmembrane region" description="Helical" evidence="5">
    <location>
        <begin position="196"/>
        <end position="219"/>
    </location>
</feature>
<evidence type="ECO:0000256" key="1">
    <source>
        <dbReference type="ARBA" id="ARBA00004141"/>
    </source>
</evidence>
<evidence type="ECO:0000256" key="3">
    <source>
        <dbReference type="ARBA" id="ARBA00022989"/>
    </source>
</evidence>
<dbReference type="PANTHER" id="PTHR11785:SF512">
    <property type="entry name" value="SOBREMESA, ISOFORM B"/>
    <property type="match status" value="1"/>
</dbReference>
<proteinExistence type="predicted"/>
<reference evidence="6 7" key="1">
    <citation type="submission" date="2022-10" db="EMBL/GenBank/DDBJ databases">
        <title>Sphingomonas sp.</title>
        <authorList>
            <person name="Jin C."/>
        </authorList>
    </citation>
    <scope>NUCLEOTIDE SEQUENCE [LARGE SCALE GENOMIC DNA]</scope>
    <source>
        <strain evidence="6 7">BN140010</strain>
    </source>
</reference>
<feature type="transmembrane region" description="Helical" evidence="5">
    <location>
        <begin position="282"/>
        <end position="307"/>
    </location>
</feature>
<dbReference type="InterPro" id="IPR050598">
    <property type="entry name" value="AminoAcid_Transporter"/>
</dbReference>
<keyword evidence="7" id="KW-1185">Reference proteome</keyword>
<keyword evidence="4 5" id="KW-0472">Membrane</keyword>
<dbReference type="PANTHER" id="PTHR11785">
    <property type="entry name" value="AMINO ACID TRANSPORTER"/>
    <property type="match status" value="1"/>
</dbReference>
<dbReference type="PIRSF" id="PIRSF006060">
    <property type="entry name" value="AA_transporter"/>
    <property type="match status" value="1"/>
</dbReference>
<dbReference type="RefSeq" id="WP_264881381.1">
    <property type="nucleotide sequence ID" value="NZ_JAPDOB010000001.1"/>
</dbReference>
<dbReference type="Pfam" id="PF13520">
    <property type="entry name" value="AA_permease_2"/>
    <property type="match status" value="1"/>
</dbReference>
<feature type="transmembrane region" description="Helical" evidence="5">
    <location>
        <begin position="108"/>
        <end position="130"/>
    </location>
</feature>
<evidence type="ECO:0000313" key="6">
    <source>
        <dbReference type="EMBL" id="MCW3797226.1"/>
    </source>
</evidence>
<dbReference type="InterPro" id="IPR002293">
    <property type="entry name" value="AA/rel_permease1"/>
</dbReference>
<keyword evidence="2 5" id="KW-0812">Transmembrane</keyword>
<feature type="transmembrane region" description="Helical" evidence="5">
    <location>
        <begin position="52"/>
        <end position="75"/>
    </location>
</feature>
<evidence type="ECO:0000256" key="4">
    <source>
        <dbReference type="ARBA" id="ARBA00023136"/>
    </source>
</evidence>
<protein>
    <submittedName>
        <fullName evidence="6">APC family permease</fullName>
    </submittedName>
</protein>
<comment type="caution">
    <text evidence="6">The sequence shown here is derived from an EMBL/GenBank/DDBJ whole genome shotgun (WGS) entry which is preliminary data.</text>
</comment>
<sequence length="448" mass="46395">MAPIPDRNAGDRSNGGLLRVLGLSFALAVGVGSVIGGGILRTPSAVVDSVGSVQIALLLWAAVAVHAAIQANVIAELITSMPKAGGFLVPARAAFGEPGGLLIGWVDWLNLVAGIAALSIITAEFLGLLVPQIGSLPGLAGALIALLFYGLNWLGVREGSRAQIVGSLGKFSFLVAVAGLIFLSPPPDTQRAAATVAQPITLLGIVVAYQMIFGAYSGWPNAIYFAEEDTDPGRNIPRALFGTIAAVALLYLLVSAALSYALPLETLRSSKLPAADAIGSLFGSRALQIVAAGAVLIAGTCLNANIMSAPRVLYGLAEQRLFPRAALAVNRGGTPSVALMLTALGSVALTLTGEFETVFRIMAALGMFPLLLADVALFKLRRDAPDLPRPYRARLYPLLPAISLALDATLLVAFLVSDWTSGLFILGAVALAWPIGMWMRRSQGAAAA</sequence>
<comment type="subcellular location">
    <subcellularLocation>
        <location evidence="1">Membrane</location>
        <topology evidence="1">Multi-pass membrane protein</topology>
    </subcellularLocation>
</comment>
<feature type="transmembrane region" description="Helical" evidence="5">
    <location>
        <begin position="328"/>
        <end position="351"/>
    </location>
</feature>
<feature type="transmembrane region" description="Helical" evidence="5">
    <location>
        <begin position="20"/>
        <end position="40"/>
    </location>
</feature>
<accession>A0ABT3JDT1</accession>
<feature type="transmembrane region" description="Helical" evidence="5">
    <location>
        <begin position="239"/>
        <end position="262"/>
    </location>
</feature>
<dbReference type="EMBL" id="JAPDOB010000001">
    <property type="protein sequence ID" value="MCW3797226.1"/>
    <property type="molecule type" value="Genomic_DNA"/>
</dbReference>
<feature type="transmembrane region" description="Helical" evidence="5">
    <location>
        <begin position="398"/>
        <end position="416"/>
    </location>
</feature>
<evidence type="ECO:0000313" key="7">
    <source>
        <dbReference type="Proteomes" id="UP001526246"/>
    </source>
</evidence>
<feature type="transmembrane region" description="Helical" evidence="5">
    <location>
        <begin position="422"/>
        <end position="439"/>
    </location>
</feature>
<evidence type="ECO:0000256" key="2">
    <source>
        <dbReference type="ARBA" id="ARBA00022692"/>
    </source>
</evidence>
<name>A0ABT3JDT1_9SPHN</name>
<feature type="transmembrane region" description="Helical" evidence="5">
    <location>
        <begin position="136"/>
        <end position="156"/>
    </location>
</feature>
<dbReference type="Gene3D" id="1.20.1740.10">
    <property type="entry name" value="Amino acid/polyamine transporter I"/>
    <property type="match status" value="1"/>
</dbReference>
<dbReference type="Proteomes" id="UP001526246">
    <property type="component" value="Unassembled WGS sequence"/>
</dbReference>
<organism evidence="6 7">
    <name type="scientific">Sphingomonas arvum</name>
    <dbReference type="NCBI Taxonomy" id="2992113"/>
    <lineage>
        <taxon>Bacteria</taxon>
        <taxon>Pseudomonadati</taxon>
        <taxon>Pseudomonadota</taxon>
        <taxon>Alphaproteobacteria</taxon>
        <taxon>Sphingomonadales</taxon>
        <taxon>Sphingomonadaceae</taxon>
        <taxon>Sphingomonas</taxon>
    </lineage>
</organism>
<feature type="transmembrane region" description="Helical" evidence="5">
    <location>
        <begin position="168"/>
        <end position="184"/>
    </location>
</feature>
<keyword evidence="3 5" id="KW-1133">Transmembrane helix</keyword>